<organism evidence="1">
    <name type="scientific">Solibacter usitatus (strain Ellin6076)</name>
    <dbReference type="NCBI Taxonomy" id="234267"/>
    <lineage>
        <taxon>Bacteria</taxon>
        <taxon>Pseudomonadati</taxon>
        <taxon>Acidobacteriota</taxon>
        <taxon>Terriglobia</taxon>
        <taxon>Bryobacterales</taxon>
        <taxon>Solibacteraceae</taxon>
        <taxon>Candidatus Solibacter</taxon>
    </lineage>
</organism>
<accession>Q01TG7</accession>
<dbReference type="InterPro" id="IPR018777">
    <property type="entry name" value="Replication_initiator_prot_A"/>
</dbReference>
<sequence>MVAPPPCDITKSQARRERPSGRLERVASILEDCFVEFEVSKRRINQAENIQLIRQRREVGSQHLGFASRPFVLCGLPVRCPPRSTLVYERRNGLFTLQVTGHSDFGLPFGQDRLVPIFLATLAVRQRSQTIRFKSAAQMLDVFGMAKGGKEYRRLVAAFERIFGATIFFGTESTRRQARVIQRSRFNVSFRQCCVGLSRGVNRRRQLGAGLFL</sequence>
<dbReference type="HOGENOM" id="CLU_1293614_0_0_0"/>
<reference evidence="1" key="1">
    <citation type="submission" date="2006-10" db="EMBL/GenBank/DDBJ databases">
        <title>Complete sequence of Solibacter usitatus Ellin6076.</title>
        <authorList>
            <consortium name="US DOE Joint Genome Institute"/>
            <person name="Copeland A."/>
            <person name="Lucas S."/>
            <person name="Lapidus A."/>
            <person name="Barry K."/>
            <person name="Detter J.C."/>
            <person name="Glavina del Rio T."/>
            <person name="Hammon N."/>
            <person name="Israni S."/>
            <person name="Dalin E."/>
            <person name="Tice H."/>
            <person name="Pitluck S."/>
            <person name="Thompson L.S."/>
            <person name="Brettin T."/>
            <person name="Bruce D."/>
            <person name="Han C."/>
            <person name="Tapia R."/>
            <person name="Gilna P."/>
            <person name="Schmutz J."/>
            <person name="Larimer F."/>
            <person name="Land M."/>
            <person name="Hauser L."/>
            <person name="Kyrpides N."/>
            <person name="Mikhailova N."/>
            <person name="Janssen P.H."/>
            <person name="Kuske C.R."/>
            <person name="Richardson P."/>
        </authorList>
    </citation>
    <scope>NUCLEOTIDE SEQUENCE</scope>
    <source>
        <strain evidence="1">Ellin6076</strain>
    </source>
</reference>
<dbReference type="KEGG" id="sus:Acid_6127"/>
<dbReference type="EMBL" id="CP000473">
    <property type="protein sequence ID" value="ABJ87053.1"/>
    <property type="molecule type" value="Genomic_DNA"/>
</dbReference>
<dbReference type="InParanoid" id="Q01TG7"/>
<dbReference type="eggNOG" id="ENOG50316EB">
    <property type="taxonomic scope" value="Bacteria"/>
</dbReference>
<gene>
    <name evidence="1" type="ordered locus">Acid_6127</name>
</gene>
<dbReference type="Pfam" id="PF10134">
    <property type="entry name" value="RPA"/>
    <property type="match status" value="1"/>
</dbReference>
<name>Q01TG7_SOLUE</name>
<protein>
    <submittedName>
        <fullName evidence="1">Uncharacterized protein</fullName>
    </submittedName>
</protein>
<dbReference type="AlphaFoldDB" id="Q01TG7"/>
<evidence type="ECO:0000313" key="1">
    <source>
        <dbReference type="EMBL" id="ABJ87053.1"/>
    </source>
</evidence>
<proteinExistence type="predicted"/>